<keyword evidence="4" id="KW-1185">Reference proteome</keyword>
<dbReference type="RefSeq" id="WP_249309870.1">
    <property type="nucleotide sequence ID" value="NZ_JACRSZ010000021.1"/>
</dbReference>
<feature type="compositionally biased region" description="Acidic residues" evidence="2">
    <location>
        <begin position="196"/>
        <end position="206"/>
    </location>
</feature>
<keyword evidence="1" id="KW-0175">Coiled coil</keyword>
<feature type="coiled-coil region" evidence="1">
    <location>
        <begin position="26"/>
        <end position="88"/>
    </location>
</feature>
<proteinExistence type="predicted"/>
<evidence type="ECO:0000313" key="3">
    <source>
        <dbReference type="EMBL" id="MBC8574407.1"/>
    </source>
</evidence>
<feature type="compositionally biased region" description="Basic and acidic residues" evidence="2">
    <location>
        <begin position="207"/>
        <end position="219"/>
    </location>
</feature>
<dbReference type="Gene3D" id="6.10.250.660">
    <property type="match status" value="1"/>
</dbReference>
<comment type="caution">
    <text evidence="3">The sequence shown here is derived from an EMBL/GenBank/DDBJ whole genome shotgun (WGS) entry which is preliminary data.</text>
</comment>
<evidence type="ECO:0000313" key="4">
    <source>
        <dbReference type="Proteomes" id="UP000657421"/>
    </source>
</evidence>
<sequence>MSLETEEVKFRTGFMGYQKSDVDTYITRVKIELEDQEKQQRKLEEEIQEQRTEIEDQQKRLDEAEKKYEDLKREYEEYRNRMEAEGADPKTIQDAILNAQRMSEIVIVEAQQKAFDIREKARKDKKQQEEEGKKMVEDAKAEALRVTSEAELRCDSLQHEYDRILMDVTGFKAEIMKMYRKHMELLAALPPKEIVEAEEISEDQENEKDQESLEKSANE</sequence>
<gene>
    <name evidence="3" type="ORF">H8716_15245</name>
</gene>
<dbReference type="InterPro" id="IPR027267">
    <property type="entry name" value="AH/BAR_dom_sf"/>
</dbReference>
<evidence type="ECO:0000256" key="1">
    <source>
        <dbReference type="SAM" id="Coils"/>
    </source>
</evidence>
<dbReference type="Proteomes" id="UP000657421">
    <property type="component" value="Unassembled WGS sequence"/>
</dbReference>
<evidence type="ECO:0000256" key="2">
    <source>
        <dbReference type="SAM" id="MobiDB-lite"/>
    </source>
</evidence>
<evidence type="ECO:0008006" key="5">
    <source>
        <dbReference type="Google" id="ProtNLM"/>
    </source>
</evidence>
<name>A0ABR7NF13_9FIRM</name>
<dbReference type="EMBL" id="JACRSZ010000021">
    <property type="protein sequence ID" value="MBC8574407.1"/>
    <property type="molecule type" value="Genomic_DNA"/>
</dbReference>
<accession>A0ABR7NF13</accession>
<feature type="region of interest" description="Disordered" evidence="2">
    <location>
        <begin position="196"/>
        <end position="219"/>
    </location>
</feature>
<reference evidence="3 4" key="1">
    <citation type="submission" date="2020-08" db="EMBL/GenBank/DDBJ databases">
        <title>Genome public.</title>
        <authorList>
            <person name="Liu C."/>
            <person name="Sun Q."/>
        </authorList>
    </citation>
    <scope>NUCLEOTIDE SEQUENCE [LARGE SCALE GENOMIC DNA]</scope>
    <source>
        <strain evidence="3 4">NSJ-46</strain>
    </source>
</reference>
<organism evidence="3 4">
    <name type="scientific">Jingyaoa shaoxingensis</name>
    <dbReference type="NCBI Taxonomy" id="2763671"/>
    <lineage>
        <taxon>Bacteria</taxon>
        <taxon>Bacillati</taxon>
        <taxon>Bacillota</taxon>
        <taxon>Clostridia</taxon>
        <taxon>Lachnospirales</taxon>
        <taxon>Lachnospiraceae</taxon>
        <taxon>Jingyaoa</taxon>
    </lineage>
</organism>
<dbReference type="SUPFAM" id="SSF103657">
    <property type="entry name" value="BAR/IMD domain-like"/>
    <property type="match status" value="1"/>
</dbReference>
<protein>
    <recommendedName>
        <fullName evidence="5">DivIVA domain-containing protein</fullName>
    </recommendedName>
</protein>